<evidence type="ECO:0008006" key="2">
    <source>
        <dbReference type="Google" id="ProtNLM"/>
    </source>
</evidence>
<dbReference type="InterPro" id="IPR032675">
    <property type="entry name" value="LRR_dom_sf"/>
</dbReference>
<sequence length="327" mass="36842">MIYKAFLNRQEITGFPVKGKETSEIWGGDTLLWRKKSKGIFKFEYFETIEFGVKGTGLNIDWGDGTSEYLADKHKNVNLYDKNAQAGYLTHSSGTKTYTATITGNITDMVFGRIVGSNHYAGGLTRVLSPLPATSNFPYSQIGAFLFNECINLQSVPENFFSLVPSLMELAFTFYKVNISEYPETMFDYLQNLATITSTFSNSSIEKVSGKMFGKCSKLKQAKLLFSGCSKLTTVEEGFLSTQSLSDFINNFNGCKKLVTVGTDFLKNVDIDNSTRGFENEFYNCSNLRQAPNFYEKYPYLGKKKTDDCYYNCKSLGFYSSLPSTWK</sequence>
<evidence type="ECO:0000313" key="1">
    <source>
        <dbReference type="EMBL" id="DAE01623.1"/>
    </source>
</evidence>
<dbReference type="Gene3D" id="3.80.10.10">
    <property type="entry name" value="Ribonuclease Inhibitor"/>
    <property type="match status" value="1"/>
</dbReference>
<accession>A0A8S5P3G0</accession>
<organism evidence="1">
    <name type="scientific">Siphoviridae sp. ctkyp1</name>
    <dbReference type="NCBI Taxonomy" id="2825646"/>
    <lineage>
        <taxon>Viruses</taxon>
        <taxon>Duplodnaviria</taxon>
        <taxon>Heunggongvirae</taxon>
        <taxon>Uroviricota</taxon>
        <taxon>Caudoviricetes</taxon>
    </lineage>
</organism>
<name>A0A8S5P3G0_9CAUD</name>
<proteinExistence type="predicted"/>
<dbReference type="SUPFAM" id="SSF52058">
    <property type="entry name" value="L domain-like"/>
    <property type="match status" value="1"/>
</dbReference>
<protein>
    <recommendedName>
        <fullName evidence="2">Leucine rich repeat protein</fullName>
    </recommendedName>
</protein>
<reference evidence="1" key="1">
    <citation type="journal article" date="2021" name="Proc. Natl. Acad. Sci. U.S.A.">
        <title>A Catalog of Tens of Thousands of Viruses from Human Metagenomes Reveals Hidden Associations with Chronic Diseases.</title>
        <authorList>
            <person name="Tisza M.J."/>
            <person name="Buck C.B."/>
        </authorList>
    </citation>
    <scope>NUCLEOTIDE SEQUENCE</scope>
    <source>
        <strain evidence="1">Ctkyp1</strain>
    </source>
</reference>
<dbReference type="EMBL" id="BK015328">
    <property type="protein sequence ID" value="DAE01623.1"/>
    <property type="molecule type" value="Genomic_DNA"/>
</dbReference>